<dbReference type="GO" id="GO:0005829">
    <property type="term" value="C:cytosol"/>
    <property type="evidence" value="ECO:0007669"/>
    <property type="project" value="TreeGrafter"/>
</dbReference>
<dbReference type="GO" id="GO:0043200">
    <property type="term" value="P:response to amino acid"/>
    <property type="evidence" value="ECO:0007669"/>
    <property type="project" value="TreeGrafter"/>
</dbReference>
<evidence type="ECO:0000256" key="1">
    <source>
        <dbReference type="ARBA" id="ARBA00023015"/>
    </source>
</evidence>
<sequence length="147" mass="16446">MLNKTDSALIAALNDDGRASQRELASSTKVALGTVSNHLKKLESEKIIRGYLPDIDPEKVGFTLTAVMHVRIMKGHIMEVQSSIAEHPRVFGVYDVTGEWDSMVLARFTNREEMDSFIKTALSQKNIERTNTSLVLNTVKEESRVIL</sequence>
<dbReference type="PANTHER" id="PTHR30154:SF34">
    <property type="entry name" value="TRANSCRIPTIONAL REGULATOR AZLB"/>
    <property type="match status" value="1"/>
</dbReference>
<evidence type="ECO:0000313" key="6">
    <source>
        <dbReference type="Proteomes" id="UP000183815"/>
    </source>
</evidence>
<dbReference type="InterPro" id="IPR036388">
    <property type="entry name" value="WH-like_DNA-bd_sf"/>
</dbReference>
<dbReference type="InterPro" id="IPR011008">
    <property type="entry name" value="Dimeric_a/b-barrel"/>
</dbReference>
<dbReference type="Pfam" id="PF01037">
    <property type="entry name" value="AsnC_trans_reg"/>
    <property type="match status" value="1"/>
</dbReference>
<organism evidence="5 6">
    <name type="scientific">Marine Group III euryarchaeote CG-Bathy1</name>
    <dbReference type="NCBI Taxonomy" id="1889001"/>
    <lineage>
        <taxon>Archaea</taxon>
        <taxon>Methanobacteriati</taxon>
        <taxon>Thermoplasmatota</taxon>
        <taxon>Thermoplasmata</taxon>
        <taxon>Candidatus Thermoprofundales</taxon>
    </lineage>
</organism>
<comment type="caution">
    <text evidence="5">The sequence shown here is derived from an EMBL/GenBank/DDBJ whole genome shotgun (WGS) entry which is preliminary data.</text>
</comment>
<feature type="domain" description="HTH asnC-type" evidence="4">
    <location>
        <begin position="2"/>
        <end position="63"/>
    </location>
</feature>
<dbReference type="InterPro" id="IPR000485">
    <property type="entry name" value="AsnC-type_HTH_dom"/>
</dbReference>
<dbReference type="AlphaFoldDB" id="A0A1J5TPZ0"/>
<accession>A0A1J5TPZ0</accession>
<dbReference type="SUPFAM" id="SSF46785">
    <property type="entry name" value="Winged helix' DNA-binding domain"/>
    <property type="match status" value="1"/>
</dbReference>
<evidence type="ECO:0000313" key="5">
    <source>
        <dbReference type="EMBL" id="OIR14054.1"/>
    </source>
</evidence>
<dbReference type="Gene3D" id="3.30.70.920">
    <property type="match status" value="1"/>
</dbReference>
<dbReference type="SMART" id="SM00344">
    <property type="entry name" value="HTH_ASNC"/>
    <property type="match status" value="1"/>
</dbReference>
<keyword evidence="2" id="KW-0238">DNA-binding</keyword>
<evidence type="ECO:0000259" key="4">
    <source>
        <dbReference type="PROSITE" id="PS50956"/>
    </source>
</evidence>
<dbReference type="Gene3D" id="1.10.10.10">
    <property type="entry name" value="Winged helix-like DNA-binding domain superfamily/Winged helix DNA-binding domain"/>
    <property type="match status" value="1"/>
</dbReference>
<keyword evidence="3" id="KW-0804">Transcription</keyword>
<keyword evidence="1" id="KW-0805">Transcription regulation</keyword>
<dbReference type="InterPro" id="IPR019887">
    <property type="entry name" value="Tscrpt_reg_AsnC/Lrp_C"/>
</dbReference>
<dbReference type="InterPro" id="IPR019888">
    <property type="entry name" value="Tscrpt_reg_AsnC-like"/>
</dbReference>
<evidence type="ECO:0000256" key="2">
    <source>
        <dbReference type="ARBA" id="ARBA00023125"/>
    </source>
</evidence>
<proteinExistence type="predicted"/>
<dbReference type="Proteomes" id="UP000183815">
    <property type="component" value="Unassembled WGS sequence"/>
</dbReference>
<dbReference type="SUPFAM" id="SSF54909">
    <property type="entry name" value="Dimeric alpha+beta barrel"/>
    <property type="match status" value="1"/>
</dbReference>
<dbReference type="Pfam" id="PF13412">
    <property type="entry name" value="HTH_24"/>
    <property type="match status" value="1"/>
</dbReference>
<dbReference type="InterPro" id="IPR011991">
    <property type="entry name" value="ArsR-like_HTH"/>
</dbReference>
<name>A0A1J5TPZ0_9ARCH</name>
<dbReference type="GO" id="GO:0043565">
    <property type="term" value="F:sequence-specific DNA binding"/>
    <property type="evidence" value="ECO:0007669"/>
    <property type="project" value="InterPro"/>
</dbReference>
<protein>
    <recommendedName>
        <fullName evidence="4">HTH asnC-type domain-containing protein</fullName>
    </recommendedName>
</protein>
<dbReference type="PROSITE" id="PS50956">
    <property type="entry name" value="HTH_ASNC_2"/>
    <property type="match status" value="1"/>
</dbReference>
<dbReference type="InterPro" id="IPR036390">
    <property type="entry name" value="WH_DNA-bd_sf"/>
</dbReference>
<dbReference type="PANTHER" id="PTHR30154">
    <property type="entry name" value="LEUCINE-RESPONSIVE REGULATORY PROTEIN"/>
    <property type="match status" value="1"/>
</dbReference>
<dbReference type="EMBL" id="MIYU01000021">
    <property type="protein sequence ID" value="OIR14054.1"/>
    <property type="molecule type" value="Genomic_DNA"/>
</dbReference>
<reference evidence="5 6" key="1">
    <citation type="submission" date="2016-08" db="EMBL/GenBank/DDBJ databases">
        <title>New Insights into Marine Group III Euryarchaeota, from dark to light.</title>
        <authorList>
            <person name="Haro-Moreno J.M."/>
            <person name="Rodriguez-Valera F."/>
            <person name="Lopez-Garcia P."/>
            <person name="Moreira D."/>
            <person name="Martin-Cuadrado A.B."/>
        </authorList>
    </citation>
    <scope>NUCLEOTIDE SEQUENCE [LARGE SCALE GENOMIC DNA]</scope>
    <source>
        <strain evidence="5">CG-Bathy1</strain>
    </source>
</reference>
<dbReference type="CDD" id="cd00090">
    <property type="entry name" value="HTH_ARSR"/>
    <property type="match status" value="1"/>
</dbReference>
<gene>
    <name evidence="5" type="ORF">BEU04_03525</name>
</gene>
<dbReference type="PRINTS" id="PR00033">
    <property type="entry name" value="HTHASNC"/>
</dbReference>
<evidence type="ECO:0000256" key="3">
    <source>
        <dbReference type="ARBA" id="ARBA00023163"/>
    </source>
</evidence>